<evidence type="ECO:0000256" key="4">
    <source>
        <dbReference type="ARBA" id="ARBA00023136"/>
    </source>
</evidence>
<dbReference type="InterPro" id="IPR049326">
    <property type="entry name" value="Rhodopsin_dom_fungi"/>
</dbReference>
<feature type="transmembrane region" description="Helical" evidence="7">
    <location>
        <begin position="141"/>
        <end position="167"/>
    </location>
</feature>
<evidence type="ECO:0000256" key="3">
    <source>
        <dbReference type="ARBA" id="ARBA00022989"/>
    </source>
</evidence>
<feature type="compositionally biased region" description="Polar residues" evidence="6">
    <location>
        <begin position="319"/>
        <end position="328"/>
    </location>
</feature>
<keyword evidence="4 7" id="KW-0472">Membrane</keyword>
<keyword evidence="3 7" id="KW-1133">Transmembrane helix</keyword>
<dbReference type="OrthoDB" id="5429740at2759"/>
<comment type="caution">
    <text evidence="9">The sequence shown here is derived from an EMBL/GenBank/DDBJ whole genome shotgun (WGS) entry which is preliminary data.</text>
</comment>
<keyword evidence="10" id="KW-1185">Reference proteome</keyword>
<evidence type="ECO:0000256" key="6">
    <source>
        <dbReference type="SAM" id="MobiDB-lite"/>
    </source>
</evidence>
<dbReference type="PANTHER" id="PTHR33048">
    <property type="entry name" value="PTH11-LIKE INTEGRAL MEMBRANE PROTEIN (AFU_ORTHOLOGUE AFUA_5G11245)"/>
    <property type="match status" value="1"/>
</dbReference>
<accession>A0A8T9BBJ0</accession>
<comment type="similarity">
    <text evidence="5">Belongs to the SAT4 family.</text>
</comment>
<feature type="transmembrane region" description="Helical" evidence="7">
    <location>
        <begin position="187"/>
        <end position="206"/>
    </location>
</feature>
<evidence type="ECO:0000313" key="10">
    <source>
        <dbReference type="Proteomes" id="UP000469559"/>
    </source>
</evidence>
<dbReference type="PANTHER" id="PTHR33048:SF47">
    <property type="entry name" value="INTEGRAL MEMBRANE PROTEIN-RELATED"/>
    <property type="match status" value="1"/>
</dbReference>
<dbReference type="Proteomes" id="UP000469559">
    <property type="component" value="Unassembled WGS sequence"/>
</dbReference>
<feature type="transmembrane region" description="Helical" evidence="7">
    <location>
        <begin position="218"/>
        <end position="237"/>
    </location>
</feature>
<gene>
    <name evidence="9" type="ORF">LARI1_G004613</name>
</gene>
<feature type="transmembrane region" description="Helical" evidence="7">
    <location>
        <begin position="257"/>
        <end position="276"/>
    </location>
</feature>
<reference evidence="9 10" key="1">
    <citation type="submission" date="2018-05" db="EMBL/GenBank/DDBJ databases">
        <title>Whole genome sequencing for identification of molecular markers to develop diagnostic detection tools for the regulated plant pathogen Lachnellula willkommii.</title>
        <authorList>
            <person name="Giroux E."/>
            <person name="Bilodeau G."/>
        </authorList>
    </citation>
    <scope>NUCLEOTIDE SEQUENCE [LARGE SCALE GENOMIC DNA]</scope>
    <source>
        <strain evidence="9 10">CBS 203.66</strain>
    </source>
</reference>
<evidence type="ECO:0000256" key="5">
    <source>
        <dbReference type="ARBA" id="ARBA00038359"/>
    </source>
</evidence>
<protein>
    <recommendedName>
        <fullName evidence="8">Rhodopsin domain-containing protein</fullName>
    </recommendedName>
</protein>
<evidence type="ECO:0000256" key="7">
    <source>
        <dbReference type="SAM" id="Phobius"/>
    </source>
</evidence>
<dbReference type="GO" id="GO:0016020">
    <property type="term" value="C:membrane"/>
    <property type="evidence" value="ECO:0007669"/>
    <property type="project" value="UniProtKB-SubCell"/>
</dbReference>
<organism evidence="9 10">
    <name type="scientific">Lachnellula arida</name>
    <dbReference type="NCBI Taxonomy" id="1316785"/>
    <lineage>
        <taxon>Eukaryota</taxon>
        <taxon>Fungi</taxon>
        <taxon>Dikarya</taxon>
        <taxon>Ascomycota</taxon>
        <taxon>Pezizomycotina</taxon>
        <taxon>Leotiomycetes</taxon>
        <taxon>Helotiales</taxon>
        <taxon>Lachnaceae</taxon>
        <taxon>Lachnellula</taxon>
    </lineage>
</organism>
<proteinExistence type="inferred from homology"/>
<dbReference type="Pfam" id="PF20684">
    <property type="entry name" value="Fung_rhodopsin"/>
    <property type="match status" value="1"/>
</dbReference>
<dbReference type="AlphaFoldDB" id="A0A8T9BBJ0"/>
<evidence type="ECO:0000256" key="1">
    <source>
        <dbReference type="ARBA" id="ARBA00004141"/>
    </source>
</evidence>
<feature type="domain" description="Rhodopsin" evidence="8">
    <location>
        <begin position="33"/>
        <end position="282"/>
    </location>
</feature>
<sequence length="362" mass="39953">MGNAGSVPADYTGPARGITSMLIALTTVAVISRTISRYIQRARFSGDDALLWIAYVIDHGSYVYITSFHLVPKETYSSAVTSRGAVSLPKLAKSTEGDQEYIKNVTTALGILYSVAILAAKLSVLLMYRRIFTMANPKFRVGWWINILYLFPGWTVVVFTIIGVQIAPHKNTFGYDRLSHIASPFVGGLNALSDLMVLTLPVGMVLKLHLPRREKIAIISLFSLGSVATSLSIMRAARFHIKNTHHWNEAYAFYNDMAMSFAESSTAIICACLLIIKPLLRKTRELAVYSASELSGLVISRSRKSSKSSGVDSLHSESRSLPSRNQRLGISRNDEYEVVLEPMPPGQTKQDMLVGDNISWAK</sequence>
<dbReference type="EMBL" id="QGMF01000478">
    <property type="protein sequence ID" value="TVY15592.1"/>
    <property type="molecule type" value="Genomic_DNA"/>
</dbReference>
<feature type="transmembrane region" description="Helical" evidence="7">
    <location>
        <begin position="18"/>
        <end position="36"/>
    </location>
</feature>
<feature type="transmembrane region" description="Helical" evidence="7">
    <location>
        <begin position="48"/>
        <end position="65"/>
    </location>
</feature>
<evidence type="ECO:0000256" key="2">
    <source>
        <dbReference type="ARBA" id="ARBA00022692"/>
    </source>
</evidence>
<feature type="transmembrane region" description="Helical" evidence="7">
    <location>
        <begin position="111"/>
        <end position="129"/>
    </location>
</feature>
<comment type="subcellular location">
    <subcellularLocation>
        <location evidence="1">Membrane</location>
        <topology evidence="1">Multi-pass membrane protein</topology>
    </subcellularLocation>
</comment>
<feature type="region of interest" description="Disordered" evidence="6">
    <location>
        <begin position="306"/>
        <end position="362"/>
    </location>
</feature>
<name>A0A8T9BBJ0_9HELO</name>
<evidence type="ECO:0000313" key="9">
    <source>
        <dbReference type="EMBL" id="TVY15592.1"/>
    </source>
</evidence>
<evidence type="ECO:0000259" key="8">
    <source>
        <dbReference type="Pfam" id="PF20684"/>
    </source>
</evidence>
<keyword evidence="2 7" id="KW-0812">Transmembrane</keyword>
<dbReference type="InterPro" id="IPR052337">
    <property type="entry name" value="SAT4-like"/>
</dbReference>